<feature type="transmembrane region" description="Helical" evidence="1">
    <location>
        <begin position="142"/>
        <end position="167"/>
    </location>
</feature>
<feature type="transmembrane region" description="Helical" evidence="1">
    <location>
        <begin position="102"/>
        <end position="121"/>
    </location>
</feature>
<dbReference type="Proteomes" id="UP000021369">
    <property type="component" value="Unassembled WGS sequence"/>
</dbReference>
<evidence type="ECO:0000313" key="2">
    <source>
        <dbReference type="EMBL" id="EXM38748.1"/>
    </source>
</evidence>
<comment type="caution">
    <text evidence="3">The sequence shown here is derived from an EMBL/GenBank/DDBJ whole genome shotgun (WGS) entry which is preliminary data.</text>
</comment>
<evidence type="ECO:0000256" key="1">
    <source>
        <dbReference type="SAM" id="Phobius"/>
    </source>
</evidence>
<dbReference type="EMBL" id="JEOB01000004">
    <property type="protein sequence ID" value="EXM38748.1"/>
    <property type="molecule type" value="Genomic_DNA"/>
</dbReference>
<dbReference type="RefSeq" id="WP_037288109.1">
    <property type="nucleotide sequence ID" value="NZ_JEOB01000003.1"/>
</dbReference>
<proteinExistence type="predicted"/>
<sequence length="170" mass="19194">MEIMVMKCPNCSGDINYDPGQRVTKCPYCDSVLNIKEGSDRAVLERTKNEFKNIEHIRYEYARSVQHWKTLTYLYYGLVFVLTITAFLLLDFFRNHSGGYDLGGIIFMMLCISFLAVPAVFSKTVPIPPKEVEQPLRLRSGLPAAVRMTVTALLVALGGGFIAYLIMEIL</sequence>
<keyword evidence="4" id="KW-1185">Reference proteome</keyword>
<evidence type="ECO:0000313" key="3">
    <source>
        <dbReference type="EMBL" id="EXM39135.1"/>
    </source>
</evidence>
<gene>
    <name evidence="3" type="ORF">RASY3_10950</name>
    <name evidence="2" type="ORF">RASY3_19640</name>
</gene>
<keyword evidence="1" id="KW-1133">Transmembrane helix</keyword>
<keyword evidence="1" id="KW-0472">Membrane</keyword>
<reference evidence="3 4" key="1">
    <citation type="submission" date="2013-06" db="EMBL/GenBank/DDBJ databases">
        <title>Rumen cellulosomics: divergent fiber-degrading strategies revealed by comparative genome-wide analysis of six Ruminococcal strains.</title>
        <authorList>
            <person name="Dassa B."/>
            <person name="Borovok I."/>
            <person name="Lamed R."/>
            <person name="Flint H."/>
            <person name="Yeoman C.J."/>
            <person name="White B."/>
            <person name="Bayer E.A."/>
        </authorList>
    </citation>
    <scope>NUCLEOTIDE SEQUENCE [LARGE SCALE GENOMIC DNA]</scope>
    <source>
        <strain evidence="3 4">SY3</strain>
    </source>
</reference>
<organism evidence="3 4">
    <name type="scientific">Ruminococcus albus SY3</name>
    <dbReference type="NCBI Taxonomy" id="1341156"/>
    <lineage>
        <taxon>Bacteria</taxon>
        <taxon>Bacillati</taxon>
        <taxon>Bacillota</taxon>
        <taxon>Clostridia</taxon>
        <taxon>Eubacteriales</taxon>
        <taxon>Oscillospiraceae</taxon>
        <taxon>Ruminococcus</taxon>
    </lineage>
</organism>
<dbReference type="OrthoDB" id="1821808at2"/>
<dbReference type="PATRIC" id="fig|1341156.4.peg.2134"/>
<dbReference type="AlphaFoldDB" id="A0A011WQ54"/>
<keyword evidence="1" id="KW-0812">Transmembrane</keyword>
<dbReference type="Gene3D" id="2.20.28.30">
    <property type="entry name" value="RNA polymerase ii, chain L"/>
    <property type="match status" value="1"/>
</dbReference>
<accession>A0A011WQ54</accession>
<protein>
    <submittedName>
        <fullName evidence="3">Uncharacterized protein</fullName>
    </submittedName>
</protein>
<dbReference type="EMBL" id="JEOB01000003">
    <property type="protein sequence ID" value="EXM39135.1"/>
    <property type="molecule type" value="Genomic_DNA"/>
</dbReference>
<name>A0A011WQ54_RUMAL</name>
<feature type="transmembrane region" description="Helical" evidence="1">
    <location>
        <begin position="73"/>
        <end position="90"/>
    </location>
</feature>
<evidence type="ECO:0000313" key="4">
    <source>
        <dbReference type="Proteomes" id="UP000021369"/>
    </source>
</evidence>